<feature type="region of interest" description="Disordered" evidence="1">
    <location>
        <begin position="64"/>
        <end position="91"/>
    </location>
</feature>
<dbReference type="VEuPathDB" id="FungiDB:MGYG_08152"/>
<gene>
    <name evidence="2" type="ORF">MGYG_08152</name>
</gene>
<sequence length="210" mass="22642">MIGGRAKRLAAHHRARETSTSSQAEIIAVSKITFPAMQQCHRPGTEQILLGGRSMAAAVVDGSTVEEQDGGGGGWGGDRAPGNDLSGRATRRRSPWPVRLLSLAVRLSSSALALGGDGCDEVDEDEEGEVEVKSCSCETYLTSSCLSKSKEDEDGKNKEKKQKKKRRNRGDSLRQIEGEELCHFAFLHVGLPRPRGFSCKKETSTNRGSG</sequence>
<feature type="compositionally biased region" description="Gly residues" evidence="1">
    <location>
        <begin position="70"/>
        <end position="79"/>
    </location>
</feature>
<evidence type="ECO:0000313" key="3">
    <source>
        <dbReference type="Proteomes" id="UP000002669"/>
    </source>
</evidence>
<dbReference type="AlphaFoldDB" id="E4V566"/>
<accession>E4V566</accession>
<dbReference type="GeneID" id="10025210"/>
<feature type="region of interest" description="Disordered" evidence="1">
    <location>
        <begin position="148"/>
        <end position="172"/>
    </location>
</feature>
<dbReference type="Proteomes" id="UP000002669">
    <property type="component" value="Unassembled WGS sequence"/>
</dbReference>
<feature type="compositionally biased region" description="Basic residues" evidence="1">
    <location>
        <begin position="158"/>
        <end position="168"/>
    </location>
</feature>
<dbReference type="RefSeq" id="XP_003169975.1">
    <property type="nucleotide sequence ID" value="XM_003169927.1"/>
</dbReference>
<organism evidence="3">
    <name type="scientific">Arthroderma gypseum (strain ATCC MYA-4604 / CBS 118893)</name>
    <name type="common">Microsporum gypseum</name>
    <dbReference type="NCBI Taxonomy" id="535722"/>
    <lineage>
        <taxon>Eukaryota</taxon>
        <taxon>Fungi</taxon>
        <taxon>Dikarya</taxon>
        <taxon>Ascomycota</taxon>
        <taxon>Pezizomycotina</taxon>
        <taxon>Eurotiomycetes</taxon>
        <taxon>Eurotiomycetidae</taxon>
        <taxon>Onygenales</taxon>
        <taxon>Arthrodermataceae</taxon>
        <taxon>Nannizzia</taxon>
    </lineage>
</organism>
<dbReference type="HOGENOM" id="CLU_1309827_0_0_1"/>
<feature type="region of interest" description="Disordered" evidence="1">
    <location>
        <begin position="1"/>
        <end position="22"/>
    </location>
</feature>
<evidence type="ECO:0000313" key="2">
    <source>
        <dbReference type="EMBL" id="EFR05140.1"/>
    </source>
</evidence>
<dbReference type="InParanoid" id="E4V566"/>
<protein>
    <submittedName>
        <fullName evidence="2">Uncharacterized protein</fullName>
    </submittedName>
</protein>
<dbReference type="EMBL" id="DS989829">
    <property type="protein sequence ID" value="EFR05140.1"/>
    <property type="molecule type" value="Genomic_DNA"/>
</dbReference>
<keyword evidence="3" id="KW-1185">Reference proteome</keyword>
<reference evidence="3" key="1">
    <citation type="journal article" date="2012" name="MBio">
        <title>Comparative genome analysis of Trichophyton rubrum and related dermatophytes reveals candidate genes involved in infection.</title>
        <authorList>
            <person name="Martinez D.A."/>
            <person name="Oliver B.G."/>
            <person name="Graeser Y."/>
            <person name="Goldberg J.M."/>
            <person name="Li W."/>
            <person name="Martinez-Rossi N.M."/>
            <person name="Monod M."/>
            <person name="Shelest E."/>
            <person name="Barton R.C."/>
            <person name="Birch E."/>
            <person name="Brakhage A.A."/>
            <person name="Chen Z."/>
            <person name="Gurr S.J."/>
            <person name="Heiman D."/>
            <person name="Heitman J."/>
            <person name="Kosti I."/>
            <person name="Rossi A."/>
            <person name="Saif S."/>
            <person name="Samalova M."/>
            <person name="Saunders C.W."/>
            <person name="Shea T."/>
            <person name="Summerbell R.C."/>
            <person name="Xu J."/>
            <person name="Young S."/>
            <person name="Zeng Q."/>
            <person name="Birren B.W."/>
            <person name="Cuomo C.A."/>
            <person name="White T.C."/>
        </authorList>
    </citation>
    <scope>NUCLEOTIDE SEQUENCE [LARGE SCALE GENOMIC DNA]</scope>
    <source>
        <strain evidence="3">ATCC MYA-4604 / CBS 118893</strain>
    </source>
</reference>
<name>E4V566_ARTGP</name>
<feature type="compositionally biased region" description="Basic and acidic residues" evidence="1">
    <location>
        <begin position="148"/>
        <end position="157"/>
    </location>
</feature>
<proteinExistence type="predicted"/>
<feature type="compositionally biased region" description="Basic residues" evidence="1">
    <location>
        <begin position="1"/>
        <end position="15"/>
    </location>
</feature>
<evidence type="ECO:0000256" key="1">
    <source>
        <dbReference type="SAM" id="MobiDB-lite"/>
    </source>
</evidence>